<feature type="domain" description="Methyl-accepting transducer" evidence="13">
    <location>
        <begin position="357"/>
        <end position="593"/>
    </location>
</feature>
<organism evidence="15 16">
    <name type="scientific">Pseudomonas koreensis</name>
    <dbReference type="NCBI Taxonomy" id="198620"/>
    <lineage>
        <taxon>Bacteria</taxon>
        <taxon>Pseudomonadati</taxon>
        <taxon>Pseudomonadota</taxon>
        <taxon>Gammaproteobacteria</taxon>
        <taxon>Pseudomonadales</taxon>
        <taxon>Pseudomonadaceae</taxon>
        <taxon>Pseudomonas</taxon>
    </lineage>
</organism>
<dbReference type="Proteomes" id="UP000288002">
    <property type="component" value="Unassembled WGS sequence"/>
</dbReference>
<name>A0AA94JIU9_9PSED</name>
<dbReference type="InterPro" id="IPR029151">
    <property type="entry name" value="Sensor-like_sf"/>
</dbReference>
<keyword evidence="9 11" id="KW-0807">Transducer</keyword>
<evidence type="ECO:0000256" key="8">
    <source>
        <dbReference type="ARBA" id="ARBA00023136"/>
    </source>
</evidence>
<dbReference type="CDD" id="cd11386">
    <property type="entry name" value="MCP_signal"/>
    <property type="match status" value="1"/>
</dbReference>
<dbReference type="PANTHER" id="PTHR32089:SF39">
    <property type="entry name" value="METHYL-ACCEPTING CHEMOTAXIS PROTEIN HLYB"/>
    <property type="match status" value="1"/>
</dbReference>
<dbReference type="AlphaFoldDB" id="A0AA94JIU9"/>
<evidence type="ECO:0000259" key="13">
    <source>
        <dbReference type="PROSITE" id="PS50111"/>
    </source>
</evidence>
<dbReference type="FunFam" id="1.10.287.950:FF:000001">
    <property type="entry name" value="Methyl-accepting chemotaxis sensory transducer"/>
    <property type="match status" value="1"/>
</dbReference>
<evidence type="ECO:0000256" key="2">
    <source>
        <dbReference type="ARBA" id="ARBA00022475"/>
    </source>
</evidence>
<dbReference type="Gene3D" id="1.10.287.950">
    <property type="entry name" value="Methyl-accepting chemotaxis protein"/>
    <property type="match status" value="1"/>
</dbReference>
<dbReference type="InterPro" id="IPR003660">
    <property type="entry name" value="HAMP_dom"/>
</dbReference>
<feature type="domain" description="HAMP" evidence="14">
    <location>
        <begin position="298"/>
        <end position="352"/>
    </location>
</feature>
<evidence type="ECO:0000259" key="14">
    <source>
        <dbReference type="PROSITE" id="PS50885"/>
    </source>
</evidence>
<keyword evidence="2" id="KW-1003">Cell membrane</keyword>
<evidence type="ECO:0000256" key="11">
    <source>
        <dbReference type="PROSITE-ProRule" id="PRU00284"/>
    </source>
</evidence>
<gene>
    <name evidence="15" type="ORF">A9HBioS_1436</name>
</gene>
<dbReference type="PROSITE" id="PS50111">
    <property type="entry name" value="CHEMOTAXIS_TRANSDUC_2"/>
    <property type="match status" value="1"/>
</dbReference>
<dbReference type="CDD" id="cd12912">
    <property type="entry name" value="PDC2_MCP_like"/>
    <property type="match status" value="1"/>
</dbReference>
<dbReference type="InterPro" id="IPR004089">
    <property type="entry name" value="MCPsignal_dom"/>
</dbReference>
<evidence type="ECO:0000256" key="4">
    <source>
        <dbReference type="ARBA" id="ARBA00022500"/>
    </source>
</evidence>
<dbReference type="PANTHER" id="PTHR32089">
    <property type="entry name" value="METHYL-ACCEPTING CHEMOTAXIS PROTEIN MCPB"/>
    <property type="match status" value="1"/>
</dbReference>
<evidence type="ECO:0000256" key="9">
    <source>
        <dbReference type="ARBA" id="ARBA00023224"/>
    </source>
</evidence>
<dbReference type="Pfam" id="PF00672">
    <property type="entry name" value="HAMP"/>
    <property type="match status" value="1"/>
</dbReference>
<comment type="subcellular location">
    <subcellularLocation>
        <location evidence="1">Cell inner membrane</location>
        <topology evidence="1">Multi-pass membrane protein</topology>
    </subcellularLocation>
</comment>
<dbReference type="PROSITE" id="PS50885">
    <property type="entry name" value="HAMP"/>
    <property type="match status" value="1"/>
</dbReference>
<dbReference type="SUPFAM" id="SSF58104">
    <property type="entry name" value="Methyl-accepting chemotaxis protein (MCP) signaling domain"/>
    <property type="match status" value="1"/>
</dbReference>
<dbReference type="GO" id="GO:0016597">
    <property type="term" value="F:amino acid binding"/>
    <property type="evidence" value="ECO:0007669"/>
    <property type="project" value="UniProtKB-ARBA"/>
</dbReference>
<feature type="transmembrane region" description="Helical" evidence="12">
    <location>
        <begin position="278"/>
        <end position="301"/>
    </location>
</feature>
<dbReference type="Pfam" id="PF02743">
    <property type="entry name" value="dCache_1"/>
    <property type="match status" value="1"/>
</dbReference>
<evidence type="ECO:0000256" key="10">
    <source>
        <dbReference type="ARBA" id="ARBA00029447"/>
    </source>
</evidence>
<keyword evidence="4" id="KW-0145">Chemotaxis</keyword>
<dbReference type="CDD" id="cd06225">
    <property type="entry name" value="HAMP"/>
    <property type="match status" value="1"/>
</dbReference>
<dbReference type="GO" id="GO:0005886">
    <property type="term" value="C:plasma membrane"/>
    <property type="evidence" value="ECO:0007669"/>
    <property type="project" value="UniProtKB-SubCell"/>
</dbReference>
<dbReference type="Pfam" id="PF00015">
    <property type="entry name" value="MCPsignal"/>
    <property type="match status" value="1"/>
</dbReference>
<keyword evidence="7 12" id="KW-1133">Transmembrane helix</keyword>
<keyword evidence="8 12" id="KW-0472">Membrane</keyword>
<comment type="similarity">
    <text evidence="10">Belongs to the methyl-accepting chemotaxis (MCP) protein family.</text>
</comment>
<dbReference type="CDD" id="cd12913">
    <property type="entry name" value="PDC1_MCP_like"/>
    <property type="match status" value="1"/>
</dbReference>
<dbReference type="EMBL" id="MKWS01000003">
    <property type="protein sequence ID" value="RVD78933.1"/>
    <property type="molecule type" value="Genomic_DNA"/>
</dbReference>
<accession>A0AA94JIU9</accession>
<sequence length="629" mass="67816">MNKNLRFSHKILLAAALIVIAAFASFTLYNDWLQRNAIRDDLNNYLNEMGEVTSDNIQTWLNGRILLIENAAQNIAINPEPANVASLLEQKSLTSTFMATYLGDATGHFTIRPDVKMPDGFDPRVRPWYKGAESSSTSTLTEPYIDAATGQLIISIATASKKAGQSVGVVGGDLSLQSLVDTLAARDFDGMGYVFLVSADGKILVHPDKALVMKSLKEAYPQDTPRISTDFSEITVDGKTRIVTFAPIKGLPSVNWYIGLSVDKDKAFTMLSQFRTSAVIATVIAVVIIIALLGMLIRLLIQPLHVMTRAMEDIADGEGDLTKRLTIVNHDEFGVLGTAFNRFVERIHGSIREVSSATGQVNEVALRVVAASNSSMYNSDQQASRTSSVAAAINQLGAAAQEIARNAAQASNQASDARGLAEDGQQVVDRSIKAMNQLSSMLSASSSNIESLNSKTVNIGQILEVITSISQQTNLLALNAAIEAARAGEAGRGFAVVADEVRNLAHRTQESAQQVQTMIEELQVGARESVSTMSDSQRHSQDSVEIANLAGERLNSVTQRIGEIDGMNQSVATATEEQTAVVESINVDITEINTLNQEGVENLQATLRACSDLEQQASRLKQLVGSFRI</sequence>
<evidence type="ECO:0000256" key="12">
    <source>
        <dbReference type="SAM" id="Phobius"/>
    </source>
</evidence>
<keyword evidence="3" id="KW-0488">Methylation</keyword>
<proteinExistence type="inferred from homology"/>
<dbReference type="FunFam" id="3.30.450.20:FF:000048">
    <property type="entry name" value="Methyl-accepting chemotaxis protein"/>
    <property type="match status" value="1"/>
</dbReference>
<evidence type="ECO:0000256" key="5">
    <source>
        <dbReference type="ARBA" id="ARBA00022519"/>
    </source>
</evidence>
<evidence type="ECO:0000313" key="16">
    <source>
        <dbReference type="Proteomes" id="UP000288002"/>
    </source>
</evidence>
<evidence type="ECO:0000256" key="1">
    <source>
        <dbReference type="ARBA" id="ARBA00004429"/>
    </source>
</evidence>
<evidence type="ECO:0000256" key="6">
    <source>
        <dbReference type="ARBA" id="ARBA00022692"/>
    </source>
</evidence>
<dbReference type="InterPro" id="IPR033479">
    <property type="entry name" value="dCache_1"/>
</dbReference>
<dbReference type="SMART" id="SM00283">
    <property type="entry name" value="MA"/>
    <property type="match status" value="1"/>
</dbReference>
<dbReference type="SUPFAM" id="SSF103190">
    <property type="entry name" value="Sensory domain-like"/>
    <property type="match status" value="1"/>
</dbReference>
<dbReference type="GO" id="GO:0043200">
    <property type="term" value="P:response to amino acid"/>
    <property type="evidence" value="ECO:0007669"/>
    <property type="project" value="UniProtKB-ARBA"/>
</dbReference>
<keyword evidence="6 12" id="KW-0812">Transmembrane</keyword>
<dbReference type="GO" id="GO:0007165">
    <property type="term" value="P:signal transduction"/>
    <property type="evidence" value="ECO:0007669"/>
    <property type="project" value="UniProtKB-KW"/>
</dbReference>
<keyword evidence="5" id="KW-0997">Cell inner membrane</keyword>
<comment type="caution">
    <text evidence="15">The sequence shown here is derived from an EMBL/GenBank/DDBJ whole genome shotgun (WGS) entry which is preliminary data.</text>
</comment>
<dbReference type="SMART" id="SM00304">
    <property type="entry name" value="HAMP"/>
    <property type="match status" value="1"/>
</dbReference>
<evidence type="ECO:0000256" key="7">
    <source>
        <dbReference type="ARBA" id="ARBA00022989"/>
    </source>
</evidence>
<dbReference type="GO" id="GO:0006935">
    <property type="term" value="P:chemotaxis"/>
    <property type="evidence" value="ECO:0007669"/>
    <property type="project" value="UniProtKB-KW"/>
</dbReference>
<evidence type="ECO:0000313" key="15">
    <source>
        <dbReference type="EMBL" id="RVD78933.1"/>
    </source>
</evidence>
<evidence type="ECO:0000256" key="3">
    <source>
        <dbReference type="ARBA" id="ARBA00022481"/>
    </source>
</evidence>
<reference evidence="15 16" key="1">
    <citation type="submission" date="2016-10" db="EMBL/GenBank/DDBJ databases">
        <title>Search of new enzymes for the oxidation of sulfur compounds.</title>
        <authorList>
            <person name="Novo A."/>
            <person name="Moreira I.S."/>
            <person name="Castro P.M."/>
        </authorList>
    </citation>
    <scope>NUCLEOTIDE SEQUENCE [LARGE SCALE GENOMIC DNA]</scope>
    <source>
        <strain evidence="15 16">A9</strain>
    </source>
</reference>
<protein>
    <submittedName>
        <fullName evidence="15">Methyl-accepting chemotaxis protein</fullName>
    </submittedName>
</protein>
<dbReference type="Gene3D" id="3.30.450.20">
    <property type="entry name" value="PAS domain"/>
    <property type="match status" value="2"/>
</dbReference>